<evidence type="ECO:0000256" key="5">
    <source>
        <dbReference type="ARBA" id="ARBA00023002"/>
    </source>
</evidence>
<keyword evidence="3" id="KW-0001">2Fe-2S</keyword>
<dbReference type="KEGG" id="sky:D0C37_03310"/>
<dbReference type="InterPro" id="IPR050415">
    <property type="entry name" value="MRET"/>
</dbReference>
<evidence type="ECO:0000313" key="10">
    <source>
        <dbReference type="EMBL" id="AXQ53727.1"/>
    </source>
</evidence>
<keyword evidence="7" id="KW-0411">Iron-sulfur</keyword>
<dbReference type="Gene3D" id="2.40.30.10">
    <property type="entry name" value="Translation factors"/>
    <property type="match status" value="1"/>
</dbReference>
<dbReference type="PROSITE" id="PS51085">
    <property type="entry name" value="2FE2S_FER_2"/>
    <property type="match status" value="1"/>
</dbReference>
<sequence length="326" mass="34492">MTLPQEPPLDLLVHRMTWEADEVLSVELTHPDGKPLPAWEPGAHLDLHTGGQIRQYSLCGDPADTGRYRIAVLNEPSSRGGSRHVHTVLRPGATVTVKGPRNHFALAEAPRYVFLAGGIGITPILAQVREAAARGAGWTLWHGGRTARSMAFGTELTRLADACPTGTVHFRPQDRDGHLDIAAALDGLTPGDGTLVYCCGPEPLLAAVEEACAARGLGGQLRLERFAAVPVAAPSGGESGFEVECARSGLTVTVGPDEAVVDALERSGVQVETSCRDGICGTCETRVLGGVPDHRDMLLSTEEQAAGRTMMVCVSRCASDRLVLDL</sequence>
<evidence type="ECO:0000256" key="6">
    <source>
        <dbReference type="ARBA" id="ARBA00023004"/>
    </source>
</evidence>
<dbReference type="InterPro" id="IPR017927">
    <property type="entry name" value="FAD-bd_FR_type"/>
</dbReference>
<dbReference type="RefSeq" id="WP_117348655.1">
    <property type="nucleotide sequence ID" value="NZ_CP031742.1"/>
</dbReference>
<dbReference type="InterPro" id="IPR001433">
    <property type="entry name" value="OxRdtase_FAD/NAD-bd"/>
</dbReference>
<evidence type="ECO:0000259" key="8">
    <source>
        <dbReference type="PROSITE" id="PS51085"/>
    </source>
</evidence>
<dbReference type="SUPFAM" id="SSF63380">
    <property type="entry name" value="Riboflavin synthase domain-like"/>
    <property type="match status" value="1"/>
</dbReference>
<dbReference type="InterPro" id="IPR036010">
    <property type="entry name" value="2Fe-2S_ferredoxin-like_sf"/>
</dbReference>
<dbReference type="InterPro" id="IPR017938">
    <property type="entry name" value="Riboflavin_synthase-like_b-brl"/>
</dbReference>
<accession>A0A385D7P1</accession>
<evidence type="ECO:0000259" key="9">
    <source>
        <dbReference type="PROSITE" id="PS51384"/>
    </source>
</evidence>
<dbReference type="InterPro" id="IPR006058">
    <property type="entry name" value="2Fe2S_fd_BS"/>
</dbReference>
<evidence type="ECO:0000256" key="3">
    <source>
        <dbReference type="ARBA" id="ARBA00022714"/>
    </source>
</evidence>
<dbReference type="GO" id="GO:0016491">
    <property type="term" value="F:oxidoreductase activity"/>
    <property type="evidence" value="ECO:0007669"/>
    <property type="project" value="UniProtKB-KW"/>
</dbReference>
<dbReference type="InterPro" id="IPR012675">
    <property type="entry name" value="Beta-grasp_dom_sf"/>
</dbReference>
<dbReference type="SUPFAM" id="SSF52343">
    <property type="entry name" value="Ferredoxin reductase-like, C-terminal NADP-linked domain"/>
    <property type="match status" value="1"/>
</dbReference>
<dbReference type="Gene3D" id="3.40.50.80">
    <property type="entry name" value="Nucleotide-binding domain of ferredoxin-NADP reductase (FNR) module"/>
    <property type="match status" value="1"/>
</dbReference>
<evidence type="ECO:0000256" key="7">
    <source>
        <dbReference type="ARBA" id="ARBA00023014"/>
    </source>
</evidence>
<evidence type="ECO:0000256" key="2">
    <source>
        <dbReference type="ARBA" id="ARBA00022630"/>
    </source>
</evidence>
<feature type="domain" description="2Fe-2S ferredoxin-type" evidence="8">
    <location>
        <begin position="241"/>
        <end position="326"/>
    </location>
</feature>
<feature type="domain" description="FAD-binding FR-type" evidence="9">
    <location>
        <begin position="6"/>
        <end position="107"/>
    </location>
</feature>
<protein>
    <submittedName>
        <fullName evidence="10">Oxidoreductase</fullName>
    </submittedName>
</protein>
<dbReference type="CDD" id="cd00207">
    <property type="entry name" value="fer2"/>
    <property type="match status" value="1"/>
</dbReference>
<dbReference type="Pfam" id="PF00175">
    <property type="entry name" value="NAD_binding_1"/>
    <property type="match status" value="1"/>
</dbReference>
<proteinExistence type="predicted"/>
<reference evidence="10 11" key="1">
    <citation type="submission" date="2018-08" db="EMBL/GenBank/DDBJ databases">
        <authorList>
            <person name="Ferrada E.E."/>
            <person name="Latorre B.A."/>
        </authorList>
    </citation>
    <scope>NUCLEOTIDE SEQUENCE [LARGE SCALE GENOMIC DNA]</scope>
    <source>
        <strain evidence="10 11">VK-A60T</strain>
    </source>
</reference>
<dbReference type="AlphaFoldDB" id="A0A385D7P1"/>
<keyword evidence="5" id="KW-0560">Oxidoreductase</keyword>
<keyword evidence="6" id="KW-0408">Iron</keyword>
<dbReference type="PROSITE" id="PS51384">
    <property type="entry name" value="FAD_FR"/>
    <property type="match status" value="1"/>
</dbReference>
<dbReference type="CDD" id="cd06185">
    <property type="entry name" value="PDR_like"/>
    <property type="match status" value="1"/>
</dbReference>
<gene>
    <name evidence="10" type="ORF">D0C37_03310</name>
</gene>
<dbReference type="SUPFAM" id="SSF54292">
    <property type="entry name" value="2Fe-2S ferredoxin-like"/>
    <property type="match status" value="1"/>
</dbReference>
<comment type="cofactor">
    <cofactor evidence="1">
        <name>FAD</name>
        <dbReference type="ChEBI" id="CHEBI:57692"/>
    </cofactor>
</comment>
<keyword evidence="4" id="KW-0479">Metal-binding</keyword>
<dbReference type="Pfam" id="PF00111">
    <property type="entry name" value="Fer2"/>
    <property type="match status" value="1"/>
</dbReference>
<keyword evidence="2" id="KW-0285">Flavoprotein</keyword>
<dbReference type="Gene3D" id="3.10.20.30">
    <property type="match status" value="1"/>
</dbReference>
<dbReference type="InterPro" id="IPR039261">
    <property type="entry name" value="FNR_nucleotide-bd"/>
</dbReference>
<dbReference type="EMBL" id="CP031742">
    <property type="protein sequence ID" value="AXQ53727.1"/>
    <property type="molecule type" value="Genomic_DNA"/>
</dbReference>
<dbReference type="PROSITE" id="PS00197">
    <property type="entry name" value="2FE2S_FER_1"/>
    <property type="match status" value="1"/>
</dbReference>
<evidence type="ECO:0000313" key="11">
    <source>
        <dbReference type="Proteomes" id="UP000259636"/>
    </source>
</evidence>
<evidence type="ECO:0000256" key="4">
    <source>
        <dbReference type="ARBA" id="ARBA00022723"/>
    </source>
</evidence>
<dbReference type="InterPro" id="IPR001041">
    <property type="entry name" value="2Fe-2S_ferredoxin-type"/>
</dbReference>
<evidence type="ECO:0000256" key="1">
    <source>
        <dbReference type="ARBA" id="ARBA00001974"/>
    </source>
</evidence>
<dbReference type="PRINTS" id="PR00409">
    <property type="entry name" value="PHDIOXRDTASE"/>
</dbReference>
<dbReference type="PANTHER" id="PTHR47354">
    <property type="entry name" value="NADH OXIDOREDUCTASE HCR"/>
    <property type="match status" value="1"/>
</dbReference>
<dbReference type="PANTHER" id="PTHR47354:SF1">
    <property type="entry name" value="CARNITINE MONOOXYGENASE REDUCTASE SUBUNIT"/>
    <property type="match status" value="1"/>
</dbReference>
<organism evidence="10 11">
    <name type="scientific">Streptomyces koyangensis</name>
    <dbReference type="NCBI Taxonomy" id="188770"/>
    <lineage>
        <taxon>Bacteria</taxon>
        <taxon>Bacillati</taxon>
        <taxon>Actinomycetota</taxon>
        <taxon>Actinomycetes</taxon>
        <taxon>Kitasatosporales</taxon>
        <taxon>Streptomycetaceae</taxon>
        <taxon>Streptomyces</taxon>
        <taxon>Streptomyces aurantiacus group</taxon>
    </lineage>
</organism>
<dbReference type="GO" id="GO:0046872">
    <property type="term" value="F:metal ion binding"/>
    <property type="evidence" value="ECO:0007669"/>
    <property type="project" value="UniProtKB-KW"/>
</dbReference>
<dbReference type="GeneID" id="300113248"/>
<dbReference type="Proteomes" id="UP000259636">
    <property type="component" value="Chromosome"/>
</dbReference>
<dbReference type="GO" id="GO:0051537">
    <property type="term" value="F:2 iron, 2 sulfur cluster binding"/>
    <property type="evidence" value="ECO:0007669"/>
    <property type="project" value="UniProtKB-KW"/>
</dbReference>
<name>A0A385D7P1_9ACTN</name>